<protein>
    <recommendedName>
        <fullName evidence="2">site-specific DNA-methyltransferase (adenine-specific)</fullName>
        <ecNumber evidence="2">2.1.1.72</ecNumber>
    </recommendedName>
</protein>
<evidence type="ECO:0000256" key="7">
    <source>
        <dbReference type="SAM" id="MobiDB-lite"/>
    </source>
</evidence>
<gene>
    <name evidence="8" type="ORF">HGK34_08935</name>
</gene>
<comment type="caution">
    <text evidence="8">The sequence shown here is derived from an EMBL/GenBank/DDBJ whole genome shotgun (WGS) entry which is preliminary data.</text>
</comment>
<evidence type="ECO:0000256" key="2">
    <source>
        <dbReference type="ARBA" id="ARBA00011900"/>
    </source>
</evidence>
<evidence type="ECO:0000256" key="1">
    <source>
        <dbReference type="ARBA" id="ARBA00006594"/>
    </source>
</evidence>
<keyword evidence="3" id="KW-0489">Methyltransferase</keyword>
<evidence type="ECO:0000313" key="8">
    <source>
        <dbReference type="EMBL" id="MBL0886392.1"/>
    </source>
</evidence>
<evidence type="ECO:0000313" key="9">
    <source>
        <dbReference type="Proteomes" id="UP000675409"/>
    </source>
</evidence>
<accession>A0ABS1LJI4</accession>
<dbReference type="EMBL" id="JABBYC010000011">
    <property type="protein sequence ID" value="MBL0886392.1"/>
    <property type="molecule type" value="Genomic_DNA"/>
</dbReference>
<evidence type="ECO:0000256" key="3">
    <source>
        <dbReference type="ARBA" id="ARBA00022603"/>
    </source>
</evidence>
<name>A0ABS1LJI4_9MICO</name>
<evidence type="ECO:0000256" key="6">
    <source>
        <dbReference type="ARBA" id="ARBA00047942"/>
    </source>
</evidence>
<feature type="region of interest" description="Disordered" evidence="7">
    <location>
        <begin position="389"/>
        <end position="413"/>
    </location>
</feature>
<feature type="region of interest" description="Disordered" evidence="7">
    <location>
        <begin position="1"/>
        <end position="28"/>
    </location>
</feature>
<dbReference type="Proteomes" id="UP000675409">
    <property type="component" value="Unassembled WGS sequence"/>
</dbReference>
<dbReference type="InterPro" id="IPR012327">
    <property type="entry name" value="MeTrfase_D12"/>
</dbReference>
<dbReference type="SUPFAM" id="SSF53335">
    <property type="entry name" value="S-adenosyl-L-methionine-dependent methyltransferases"/>
    <property type="match status" value="1"/>
</dbReference>
<dbReference type="Gene3D" id="1.10.1020.10">
    <property type="entry name" value="Adenine-specific Methyltransferase, Domain 2"/>
    <property type="match status" value="1"/>
</dbReference>
<dbReference type="Pfam" id="PF02086">
    <property type="entry name" value="MethyltransfD12"/>
    <property type="match status" value="1"/>
</dbReference>
<keyword evidence="9" id="KW-1185">Reference proteome</keyword>
<keyword evidence="5" id="KW-0949">S-adenosyl-L-methionine</keyword>
<organism evidence="8 9">
    <name type="scientific">Myceligenerans indicum</name>
    <dbReference type="NCBI Taxonomy" id="2593663"/>
    <lineage>
        <taxon>Bacteria</taxon>
        <taxon>Bacillati</taxon>
        <taxon>Actinomycetota</taxon>
        <taxon>Actinomycetes</taxon>
        <taxon>Micrococcales</taxon>
        <taxon>Promicromonosporaceae</taxon>
        <taxon>Myceligenerans</taxon>
    </lineage>
</organism>
<reference evidence="8 9" key="1">
    <citation type="journal article" date="2021" name="Arch. Microbiol.">
        <title>Myceligenerans indicum sp. nov., an actinobacterium isolated from mangrove sediment of Sundarbans, India.</title>
        <authorList>
            <person name="Asha K."/>
            <person name="Bhadury P."/>
        </authorList>
    </citation>
    <scope>NUCLEOTIDE SEQUENCE [LARGE SCALE GENOMIC DNA]</scope>
    <source>
        <strain evidence="8 9">I2</strain>
    </source>
</reference>
<dbReference type="RefSeq" id="WP_201846281.1">
    <property type="nucleotide sequence ID" value="NZ_JABBYC010000011.1"/>
</dbReference>
<keyword evidence="4" id="KW-0808">Transferase</keyword>
<dbReference type="EC" id="2.1.1.72" evidence="2"/>
<evidence type="ECO:0000256" key="5">
    <source>
        <dbReference type="ARBA" id="ARBA00022691"/>
    </source>
</evidence>
<dbReference type="Gene3D" id="3.40.50.150">
    <property type="entry name" value="Vaccinia Virus protein VP39"/>
    <property type="match status" value="1"/>
</dbReference>
<proteinExistence type="inferred from homology"/>
<comment type="similarity">
    <text evidence="1">Belongs to the N(4)/N(6)-methyltransferase family.</text>
</comment>
<comment type="catalytic activity">
    <reaction evidence="6">
        <text>a 2'-deoxyadenosine in DNA + S-adenosyl-L-methionine = an N(6)-methyl-2'-deoxyadenosine in DNA + S-adenosyl-L-homocysteine + H(+)</text>
        <dbReference type="Rhea" id="RHEA:15197"/>
        <dbReference type="Rhea" id="RHEA-COMP:12418"/>
        <dbReference type="Rhea" id="RHEA-COMP:12419"/>
        <dbReference type="ChEBI" id="CHEBI:15378"/>
        <dbReference type="ChEBI" id="CHEBI:57856"/>
        <dbReference type="ChEBI" id="CHEBI:59789"/>
        <dbReference type="ChEBI" id="CHEBI:90615"/>
        <dbReference type="ChEBI" id="CHEBI:90616"/>
        <dbReference type="EC" id="2.1.1.72"/>
    </reaction>
</comment>
<feature type="compositionally biased region" description="Basic and acidic residues" evidence="7">
    <location>
        <begin position="1"/>
        <end position="11"/>
    </location>
</feature>
<dbReference type="InterPro" id="IPR023095">
    <property type="entry name" value="Ade_MeTrfase_dom_2"/>
</dbReference>
<sequence length="413" mass="45387">MTVLADERDSKPVGSAVAGPTGLVPPEPEIRKIKADPGAITHPLAAGRYQSPLRYPGAKTGLSSVIGELIDAARGAAEIRNVDLLVEPFAGGASTSLRLVGDGTVERALLADADPMVAAFWRVAAARTDELVSRISDEHAQFVEPGGTVALSRWDYWRAWEPAAGMSRKARELELAVKCLFLNRTTFSGILHGQAGPIGGRAQKSDYTIGCRFNLASIKERLEYVGHLYDAGRIVDVWCGDWKATLTEVVSNYKTLIPNRVVAYLDPPYLSKSGKLYRKSFDVDPSRLGRDLEWTAGLQHEALAQYLRTEMRYRWILSYDFDSALMTDPAYYSAAQMHPTADARQNEGVKQWRISKRVVQLNYTASSRKGRGAARELLMTTLPPASVPINGRLSAVDPKDMTPPTIPCRDDQI</sequence>
<dbReference type="PANTHER" id="PTHR30481:SF2">
    <property type="entry name" value="SITE-SPECIFIC DNA-METHYLTRANSFERASE (ADENINE-SPECIFIC)"/>
    <property type="match status" value="1"/>
</dbReference>
<dbReference type="InterPro" id="IPR029063">
    <property type="entry name" value="SAM-dependent_MTases_sf"/>
</dbReference>
<evidence type="ECO:0000256" key="4">
    <source>
        <dbReference type="ARBA" id="ARBA00022679"/>
    </source>
</evidence>
<dbReference type="PANTHER" id="PTHR30481">
    <property type="entry name" value="DNA ADENINE METHYLASE"/>
    <property type="match status" value="1"/>
</dbReference>